<sequence length="86" mass="10109">MFRVRRVVILKSLQTWAQLCILMVVFGLMMTKDMESIWIVAIHVVRFRLILQLVGAYQLHLQRIMAVQIQHAFVSHNARVFKDCAQ</sequence>
<evidence type="ECO:0000313" key="2">
    <source>
        <dbReference type="EMBL" id="PJA13510.1"/>
    </source>
</evidence>
<proteinExistence type="predicted"/>
<dbReference type="AlphaFoldDB" id="A0A2M7W1I1"/>
<evidence type="ECO:0000256" key="1">
    <source>
        <dbReference type="SAM" id="Phobius"/>
    </source>
</evidence>
<accession>A0A2M7W1I1</accession>
<gene>
    <name evidence="2" type="ORF">COX64_03340</name>
</gene>
<reference evidence="3" key="1">
    <citation type="submission" date="2017-09" db="EMBL/GenBank/DDBJ databases">
        <title>Depth-based differentiation of microbial function through sediment-hosted aquifers and enrichment of novel symbionts in the deep terrestrial subsurface.</title>
        <authorList>
            <person name="Probst A.J."/>
            <person name="Ladd B."/>
            <person name="Jarett J.K."/>
            <person name="Geller-Mcgrath D.E."/>
            <person name="Sieber C.M.K."/>
            <person name="Emerson J.B."/>
            <person name="Anantharaman K."/>
            <person name="Thomas B.C."/>
            <person name="Malmstrom R."/>
            <person name="Stieglmeier M."/>
            <person name="Klingl A."/>
            <person name="Woyke T."/>
            <person name="Ryan C.M."/>
            <person name="Banfield J.F."/>
        </authorList>
    </citation>
    <scope>NUCLEOTIDE SEQUENCE [LARGE SCALE GENOMIC DNA]</scope>
</reference>
<dbReference type="EMBL" id="PFQB01000085">
    <property type="protein sequence ID" value="PJA13510.1"/>
    <property type="molecule type" value="Genomic_DNA"/>
</dbReference>
<organism evidence="2 3">
    <name type="scientific">Candidatus Dojkabacteria bacterium CG_4_10_14_0_2_um_filter_Dojkabacteria_WS6_41_15</name>
    <dbReference type="NCBI Taxonomy" id="2014249"/>
    <lineage>
        <taxon>Bacteria</taxon>
        <taxon>Candidatus Dojkabacteria</taxon>
    </lineage>
</organism>
<feature type="transmembrane region" description="Helical" evidence="1">
    <location>
        <begin position="37"/>
        <end position="57"/>
    </location>
</feature>
<protein>
    <submittedName>
        <fullName evidence="2">Uncharacterized protein</fullName>
    </submittedName>
</protein>
<evidence type="ECO:0000313" key="3">
    <source>
        <dbReference type="Proteomes" id="UP000228952"/>
    </source>
</evidence>
<keyword evidence="1" id="KW-0812">Transmembrane</keyword>
<keyword evidence="1" id="KW-1133">Transmembrane helix</keyword>
<keyword evidence="1" id="KW-0472">Membrane</keyword>
<feature type="transmembrane region" description="Helical" evidence="1">
    <location>
        <begin position="12"/>
        <end position="31"/>
    </location>
</feature>
<dbReference type="Proteomes" id="UP000228952">
    <property type="component" value="Unassembled WGS sequence"/>
</dbReference>
<name>A0A2M7W1I1_9BACT</name>
<comment type="caution">
    <text evidence="2">The sequence shown here is derived from an EMBL/GenBank/DDBJ whole genome shotgun (WGS) entry which is preliminary data.</text>
</comment>